<dbReference type="RefSeq" id="WP_338412747.1">
    <property type="nucleotide sequence ID" value="NZ_CP093310.2"/>
</dbReference>
<keyword evidence="2" id="KW-0812">Transmembrane</keyword>
<evidence type="ECO:0000313" key="3">
    <source>
        <dbReference type="EMBL" id="UNK06342.2"/>
    </source>
</evidence>
<organism evidence="3 4">
    <name type="scientific">Psychrobacter raelei</name>
    <dbReference type="NCBI Taxonomy" id="2565531"/>
    <lineage>
        <taxon>Bacteria</taxon>
        <taxon>Pseudomonadati</taxon>
        <taxon>Pseudomonadota</taxon>
        <taxon>Gammaproteobacteria</taxon>
        <taxon>Moraxellales</taxon>
        <taxon>Moraxellaceae</taxon>
        <taxon>Psychrobacter</taxon>
    </lineage>
</organism>
<protein>
    <submittedName>
        <fullName evidence="3">Uncharacterized protein</fullName>
    </submittedName>
</protein>
<feature type="region of interest" description="Disordered" evidence="1">
    <location>
        <begin position="1"/>
        <end position="21"/>
    </location>
</feature>
<dbReference type="Proteomes" id="UP000829560">
    <property type="component" value="Chromosome"/>
</dbReference>
<evidence type="ECO:0000256" key="2">
    <source>
        <dbReference type="SAM" id="Phobius"/>
    </source>
</evidence>
<reference evidence="3" key="1">
    <citation type="submission" date="2024-03" db="EMBL/GenBank/DDBJ databases">
        <title>Psychrobacter raelis sp. nov. isolated from a dog with peritonitis.</title>
        <authorList>
            <person name="Schiavone A."/>
            <person name="Manzulli V."/>
            <person name="Camarda A."/>
            <person name="Cafiero M.A."/>
            <person name="Vasco I."/>
            <person name="Marino L."/>
            <person name="Pennuzzi G."/>
            <person name="Serrecchia L."/>
            <person name="Galante D."/>
            <person name="Pugliese N."/>
        </authorList>
    </citation>
    <scope>NUCLEOTIDE SEQUENCE</scope>
    <source>
        <strain evidence="3">PraFG1</strain>
    </source>
</reference>
<dbReference type="EMBL" id="CP093310">
    <property type="protein sequence ID" value="UNK06342.2"/>
    <property type="molecule type" value="Genomic_DNA"/>
</dbReference>
<evidence type="ECO:0000313" key="4">
    <source>
        <dbReference type="Proteomes" id="UP000829560"/>
    </source>
</evidence>
<name>A0AAT9PFB5_9GAMM</name>
<feature type="transmembrane region" description="Helical" evidence="2">
    <location>
        <begin position="28"/>
        <end position="54"/>
    </location>
</feature>
<gene>
    <name evidence="3" type="ORF">MN210_07340</name>
</gene>
<keyword evidence="2" id="KW-0472">Membrane</keyword>
<dbReference type="AlphaFoldDB" id="A0AAT9PFB5"/>
<proteinExistence type="predicted"/>
<keyword evidence="2" id="KW-1133">Transmembrane helix</keyword>
<accession>A0AAT9PFB5</accession>
<sequence length="89" mass="10212">MTHLSPPPGSLSQQAYHEDPDSRQVRRVLWTLLLGGTVVSFSNSALNPAIPVFITGRRKTTHFRGWFYGDTHCRDQYLKYCKLKLTSPY</sequence>
<dbReference type="KEGG" id="prae:MN210_07340"/>
<keyword evidence="4" id="KW-1185">Reference proteome</keyword>
<evidence type="ECO:0000256" key="1">
    <source>
        <dbReference type="SAM" id="MobiDB-lite"/>
    </source>
</evidence>